<name>A0ACC2PIN2_9HYME</name>
<evidence type="ECO:0000313" key="2">
    <source>
        <dbReference type="Proteomes" id="UP001239111"/>
    </source>
</evidence>
<protein>
    <submittedName>
        <fullName evidence="1">Uncharacterized protein</fullName>
    </submittedName>
</protein>
<reference evidence="1" key="1">
    <citation type="submission" date="2023-04" db="EMBL/GenBank/DDBJ databases">
        <title>A chromosome-level genome assembly of the parasitoid wasp Eretmocerus hayati.</title>
        <authorList>
            <person name="Zhong Y."/>
            <person name="Liu S."/>
            <person name="Liu Y."/>
        </authorList>
    </citation>
    <scope>NUCLEOTIDE SEQUENCE</scope>
    <source>
        <strain evidence="1">ZJU_SS_LIU_2023</strain>
    </source>
</reference>
<evidence type="ECO:0000313" key="1">
    <source>
        <dbReference type="EMBL" id="KAJ8683318.1"/>
    </source>
</evidence>
<gene>
    <name evidence="1" type="ORF">QAD02_019110</name>
</gene>
<keyword evidence="2" id="KW-1185">Reference proteome</keyword>
<organism evidence="1 2">
    <name type="scientific">Eretmocerus hayati</name>
    <dbReference type="NCBI Taxonomy" id="131215"/>
    <lineage>
        <taxon>Eukaryota</taxon>
        <taxon>Metazoa</taxon>
        <taxon>Ecdysozoa</taxon>
        <taxon>Arthropoda</taxon>
        <taxon>Hexapoda</taxon>
        <taxon>Insecta</taxon>
        <taxon>Pterygota</taxon>
        <taxon>Neoptera</taxon>
        <taxon>Endopterygota</taxon>
        <taxon>Hymenoptera</taxon>
        <taxon>Apocrita</taxon>
        <taxon>Proctotrupomorpha</taxon>
        <taxon>Chalcidoidea</taxon>
        <taxon>Aphelinidae</taxon>
        <taxon>Aphelininae</taxon>
        <taxon>Eretmocerus</taxon>
    </lineage>
</organism>
<dbReference type="EMBL" id="CM056741">
    <property type="protein sequence ID" value="KAJ8683318.1"/>
    <property type="molecule type" value="Genomic_DNA"/>
</dbReference>
<accession>A0ACC2PIN2</accession>
<proteinExistence type="predicted"/>
<dbReference type="Proteomes" id="UP001239111">
    <property type="component" value="Chromosome 1"/>
</dbReference>
<comment type="caution">
    <text evidence="1">The sequence shown here is derived from an EMBL/GenBank/DDBJ whole genome shotgun (WGS) entry which is preliminary data.</text>
</comment>
<sequence>MIYIITTIAFCFVGYTSPGTSHRTVLQRDIESHGRIVSSVVKLGERVASLDACASGGDRQQQHEQALRIASSLERRWHLLFLRALEWQCHIEALAASVRTKVSFP</sequence>